<dbReference type="InterPro" id="IPR036388">
    <property type="entry name" value="WH-like_DNA-bd_sf"/>
</dbReference>
<dbReference type="STRING" id="1890683.A0A427YUF8"/>
<dbReference type="AlphaFoldDB" id="A0A427YUF8"/>
<feature type="compositionally biased region" description="Low complexity" evidence="4">
    <location>
        <begin position="112"/>
        <end position="133"/>
    </location>
</feature>
<dbReference type="PROSITE" id="PS51504">
    <property type="entry name" value="H15"/>
    <property type="match status" value="1"/>
</dbReference>
<evidence type="ECO:0000313" key="6">
    <source>
        <dbReference type="EMBL" id="RSH94676.1"/>
    </source>
</evidence>
<feature type="region of interest" description="Disordered" evidence="4">
    <location>
        <begin position="90"/>
        <end position="178"/>
    </location>
</feature>
<keyword evidence="3" id="KW-0539">Nucleus</keyword>
<keyword evidence="2 3" id="KW-0238">DNA-binding</keyword>
<dbReference type="SMART" id="SM00526">
    <property type="entry name" value="H15"/>
    <property type="match status" value="1"/>
</dbReference>
<dbReference type="Pfam" id="PF00538">
    <property type="entry name" value="Linker_histone"/>
    <property type="match status" value="1"/>
</dbReference>
<dbReference type="GO" id="GO:0003677">
    <property type="term" value="F:DNA binding"/>
    <property type="evidence" value="ECO:0007669"/>
    <property type="project" value="UniProtKB-KW"/>
</dbReference>
<feature type="compositionally biased region" description="Low complexity" evidence="4">
    <location>
        <begin position="142"/>
        <end position="164"/>
    </location>
</feature>
<comment type="subcellular location">
    <subcellularLocation>
        <location evidence="3">Nucleus</location>
    </subcellularLocation>
</comment>
<proteinExistence type="inferred from homology"/>
<dbReference type="PRINTS" id="PR00624">
    <property type="entry name" value="HISTONEH5"/>
</dbReference>
<dbReference type="SUPFAM" id="SSF46785">
    <property type="entry name" value="Winged helix' DNA-binding domain"/>
    <property type="match status" value="1"/>
</dbReference>
<comment type="caution">
    <text evidence="6">The sequence shown here is derived from an EMBL/GenBank/DDBJ whole genome shotgun (WGS) entry which is preliminary data.</text>
</comment>
<name>A0A427YUF8_9TREE</name>
<dbReference type="GO" id="GO:0006334">
    <property type="term" value="P:nucleosome assembly"/>
    <property type="evidence" value="ECO:0007669"/>
    <property type="project" value="InterPro"/>
</dbReference>
<dbReference type="InterPro" id="IPR005818">
    <property type="entry name" value="Histone_H1/H5_H15"/>
</dbReference>
<sequence>MAPVAKKAAAPKKASAHPTFLAMVQEAIKANPTEARAGVSRPTIKKFLADKYKLDMSSAANVNNLSSAIKRGSEKGDLVLPKGIGGRVKLPAKKTAAGKENVKPAAKKPAAKKPAATKAAKPAAAKKAPAAKKPAAKKPAAKKTSAPKKAPAAKAAAKPAAKKAAAPKKKAAPAAKKA</sequence>
<dbReference type="InterPro" id="IPR036390">
    <property type="entry name" value="WH_DNA-bd_sf"/>
</dbReference>
<evidence type="ECO:0000313" key="7">
    <source>
        <dbReference type="Proteomes" id="UP000279259"/>
    </source>
</evidence>
<evidence type="ECO:0000256" key="4">
    <source>
        <dbReference type="SAM" id="MobiDB-lite"/>
    </source>
</evidence>
<evidence type="ECO:0000259" key="5">
    <source>
        <dbReference type="PROSITE" id="PS51504"/>
    </source>
</evidence>
<dbReference type="GO" id="GO:0005634">
    <property type="term" value="C:nucleus"/>
    <property type="evidence" value="ECO:0007669"/>
    <property type="project" value="UniProtKB-SubCell"/>
</dbReference>
<evidence type="ECO:0000256" key="2">
    <source>
        <dbReference type="ARBA" id="ARBA00023125"/>
    </source>
</evidence>
<dbReference type="OrthoDB" id="1110759at2759"/>
<dbReference type="EMBL" id="RSCD01000002">
    <property type="protein sequence ID" value="RSH94676.1"/>
    <property type="molecule type" value="Genomic_DNA"/>
</dbReference>
<organism evidence="6 7">
    <name type="scientific">Saitozyma podzolica</name>
    <dbReference type="NCBI Taxonomy" id="1890683"/>
    <lineage>
        <taxon>Eukaryota</taxon>
        <taxon>Fungi</taxon>
        <taxon>Dikarya</taxon>
        <taxon>Basidiomycota</taxon>
        <taxon>Agaricomycotina</taxon>
        <taxon>Tremellomycetes</taxon>
        <taxon>Tremellales</taxon>
        <taxon>Trimorphomycetaceae</taxon>
        <taxon>Saitozyma</taxon>
    </lineage>
</organism>
<gene>
    <name evidence="6" type="ORF">EHS25_004481</name>
</gene>
<protein>
    <recommendedName>
        <fullName evidence="1">Histone H1</fullName>
    </recommendedName>
</protein>
<dbReference type="Proteomes" id="UP000279259">
    <property type="component" value="Unassembled WGS sequence"/>
</dbReference>
<keyword evidence="7" id="KW-1185">Reference proteome</keyword>
<dbReference type="GO" id="GO:0030527">
    <property type="term" value="F:structural constituent of chromatin"/>
    <property type="evidence" value="ECO:0007669"/>
    <property type="project" value="InterPro"/>
</dbReference>
<evidence type="ECO:0000256" key="1">
    <source>
        <dbReference type="ARBA" id="ARBA00020833"/>
    </source>
</evidence>
<dbReference type="InterPro" id="IPR005819">
    <property type="entry name" value="H1/H5"/>
</dbReference>
<feature type="compositionally biased region" description="Basic residues" evidence="4">
    <location>
        <begin position="165"/>
        <end position="178"/>
    </location>
</feature>
<evidence type="ECO:0000256" key="3">
    <source>
        <dbReference type="RuleBase" id="RU003894"/>
    </source>
</evidence>
<comment type="similarity">
    <text evidence="3">Belongs to the histone H1/H5 family.</text>
</comment>
<dbReference type="CDD" id="cd00073">
    <property type="entry name" value="H15"/>
    <property type="match status" value="1"/>
</dbReference>
<reference evidence="6 7" key="1">
    <citation type="submission" date="2018-11" db="EMBL/GenBank/DDBJ databases">
        <title>Genome sequence of Saitozyma podzolica DSM 27192.</title>
        <authorList>
            <person name="Aliyu H."/>
            <person name="Gorte O."/>
            <person name="Ochsenreither K."/>
        </authorList>
    </citation>
    <scope>NUCLEOTIDE SEQUENCE [LARGE SCALE GENOMIC DNA]</scope>
    <source>
        <strain evidence="6 7">DSM 27192</strain>
    </source>
</reference>
<keyword evidence="3" id="KW-0158">Chromosome</keyword>
<accession>A0A427YUF8</accession>
<dbReference type="GO" id="GO:0000786">
    <property type="term" value="C:nucleosome"/>
    <property type="evidence" value="ECO:0007669"/>
    <property type="project" value="InterPro"/>
</dbReference>
<dbReference type="Gene3D" id="1.10.10.10">
    <property type="entry name" value="Winged helix-like DNA-binding domain superfamily/Winged helix DNA-binding domain"/>
    <property type="match status" value="1"/>
</dbReference>
<feature type="domain" description="H15" evidence="5">
    <location>
        <begin position="16"/>
        <end position="92"/>
    </location>
</feature>